<dbReference type="InterPro" id="IPR007484">
    <property type="entry name" value="Peptidase_M28"/>
</dbReference>
<protein>
    <submittedName>
        <fullName evidence="2">M28 family peptidase</fullName>
    </submittedName>
</protein>
<dbReference type="Pfam" id="PF04389">
    <property type="entry name" value="Peptidase_M28"/>
    <property type="match status" value="1"/>
</dbReference>
<dbReference type="RefSeq" id="WP_264512218.1">
    <property type="nucleotide sequence ID" value="NZ_JAPDDR010000003.1"/>
</dbReference>
<dbReference type="Gene3D" id="3.40.630.10">
    <property type="entry name" value="Zn peptidases"/>
    <property type="match status" value="1"/>
</dbReference>
<reference evidence="2" key="1">
    <citation type="submission" date="2022-10" db="EMBL/GenBank/DDBJ databases">
        <title>Luteolibacter sp. GHJ8, whole genome shotgun sequencing project.</title>
        <authorList>
            <person name="Zhao G."/>
            <person name="Shen L."/>
        </authorList>
    </citation>
    <scope>NUCLEOTIDE SEQUENCE</scope>
    <source>
        <strain evidence="2">GHJ8</strain>
    </source>
</reference>
<dbReference type="EMBL" id="JAPDDR010000003">
    <property type="protein sequence ID" value="MCW1913105.1"/>
    <property type="molecule type" value="Genomic_DNA"/>
</dbReference>
<dbReference type="Proteomes" id="UP001165653">
    <property type="component" value="Unassembled WGS sequence"/>
</dbReference>
<proteinExistence type="predicted"/>
<evidence type="ECO:0000259" key="1">
    <source>
        <dbReference type="Pfam" id="PF04389"/>
    </source>
</evidence>
<dbReference type="SUPFAM" id="SSF53187">
    <property type="entry name" value="Zn-dependent exopeptidases"/>
    <property type="match status" value="1"/>
</dbReference>
<evidence type="ECO:0000313" key="2">
    <source>
        <dbReference type="EMBL" id="MCW1913105.1"/>
    </source>
</evidence>
<accession>A0ABT3FZU1</accession>
<keyword evidence="3" id="KW-1185">Reference proteome</keyword>
<sequence>MGSRRFCEDYCGDIDFAAVIVTDLVGHDATDGGLPVPGPVTLLLPHLKRLVGVMGTESDGTFPAIVEAAAKNAAELRVIPVLHRYVGPMSDHASFAEAGQPFLFLSCGMGTHYHTPQDTMDWINFDKLAHITRFIADIVVRIDHVPADAEHAAADPFDTDLRMLRKALGPVAIAGLRAVGIKMPESRKELDGFLGALVDGQMH</sequence>
<feature type="domain" description="Peptidase M28" evidence="1">
    <location>
        <begin position="56"/>
        <end position="138"/>
    </location>
</feature>
<comment type="caution">
    <text evidence="2">The sequence shown here is derived from an EMBL/GenBank/DDBJ whole genome shotgun (WGS) entry which is preliminary data.</text>
</comment>
<organism evidence="2 3">
    <name type="scientific">Luteolibacter rhizosphaerae</name>
    <dbReference type="NCBI Taxonomy" id="2989719"/>
    <lineage>
        <taxon>Bacteria</taxon>
        <taxon>Pseudomonadati</taxon>
        <taxon>Verrucomicrobiota</taxon>
        <taxon>Verrucomicrobiia</taxon>
        <taxon>Verrucomicrobiales</taxon>
        <taxon>Verrucomicrobiaceae</taxon>
        <taxon>Luteolibacter</taxon>
    </lineage>
</organism>
<name>A0ABT3FZU1_9BACT</name>
<evidence type="ECO:0000313" key="3">
    <source>
        <dbReference type="Proteomes" id="UP001165653"/>
    </source>
</evidence>
<gene>
    <name evidence="2" type="ORF">OJ996_05955</name>
</gene>